<accession>A0A6J0PRE9</accession>
<dbReference type="AlphaFoldDB" id="A0A6J0PRE9"/>
<dbReference type="InterPro" id="IPR000073">
    <property type="entry name" value="AB_hydrolase_1"/>
</dbReference>
<dbReference type="PANTHER" id="PTHR45763:SF8">
    <property type="entry name" value="ALPHA_BETA-HYDROLASES SUPERFAMILY PROTEIN"/>
    <property type="match status" value="1"/>
</dbReference>
<dbReference type="Proteomes" id="UP000504607">
    <property type="component" value="Chromosome 14"/>
</dbReference>
<dbReference type="SUPFAM" id="SSF53474">
    <property type="entry name" value="alpha/beta-Hydrolases"/>
    <property type="match status" value="1"/>
</dbReference>
<protein>
    <submittedName>
        <fullName evidence="3">Uncharacterized protein LOC105057064 isoform X2</fullName>
    </submittedName>
</protein>
<name>A0A6J0PRE9_ELAGV</name>
<dbReference type="OrthoDB" id="294702at2759"/>
<dbReference type="PANTHER" id="PTHR45763">
    <property type="entry name" value="HYDROLASE, ALPHA/BETA FOLD FAMILY PROTEIN, EXPRESSED-RELATED"/>
    <property type="match status" value="1"/>
</dbReference>
<dbReference type="RefSeq" id="XP_019710425.1">
    <property type="nucleotide sequence ID" value="XM_019854866.1"/>
</dbReference>
<dbReference type="Gene3D" id="3.40.50.1820">
    <property type="entry name" value="alpha/beta hydrolase"/>
    <property type="match status" value="1"/>
</dbReference>
<proteinExistence type="predicted"/>
<reference evidence="3" key="1">
    <citation type="submission" date="2025-08" db="UniProtKB">
        <authorList>
            <consortium name="RefSeq"/>
        </authorList>
    </citation>
    <scope>IDENTIFICATION</scope>
</reference>
<feature type="domain" description="AB hydrolase-1" evidence="1">
    <location>
        <begin position="225"/>
        <end position="492"/>
    </location>
</feature>
<dbReference type="InterPro" id="IPR029058">
    <property type="entry name" value="AB_hydrolase_fold"/>
</dbReference>
<keyword evidence="2" id="KW-1185">Reference proteome</keyword>
<evidence type="ECO:0000313" key="2">
    <source>
        <dbReference type="Proteomes" id="UP000504607"/>
    </source>
</evidence>
<sequence length="539" mass="60053">MSSVGASGDGGGTMTWQEELASLVEDSGIQYSDGVEVTAALAEGVAGDLRGRVVGERYSGYEDMASPVEESLRDQVKGFLVATGEMLQELGRGCRDMVQQSRVGAEDMYVVKKLRGPLAVVSSRLGFLNECLPEDRDPMLAWPVVICVFLLALTALDVNGGNETSMQPQKELYISYPNASRIQLPDGRNMAYLEQGVSAERARFSLIAPHPLLSSRLSGLPGVKESLLEEFGLQLVTYDLPGFGESDPHPNRNLNSSALDVLHLANAVGIIDKFWVMGYSAGSMHAWAAVHYIPDRLAGVAMFAPIVNPYDSSMTKEERKRTWEKWTMKRKLMYVLARRFPSLLPYFYRRSFLSGKQGKLEKWLSLSLGKKDKSLLEETNFNEFWEKDVVESVRQGYTEPFVEEAVLQVSDWGFNVADLQVQKQHEGKGLLLWLKSLYSSAEREWAGFLGPIHIWQGMEDRVVPPPMTEFVRRVVPGAIVHRLIGEGHLSYFCFCDECHRQIFSTLFGIPQGPLSSSLEEDQSSPEELCEAAALNNCTE</sequence>
<organism evidence="2 3">
    <name type="scientific">Elaeis guineensis var. tenera</name>
    <name type="common">Oil palm</name>
    <dbReference type="NCBI Taxonomy" id="51953"/>
    <lineage>
        <taxon>Eukaryota</taxon>
        <taxon>Viridiplantae</taxon>
        <taxon>Streptophyta</taxon>
        <taxon>Embryophyta</taxon>
        <taxon>Tracheophyta</taxon>
        <taxon>Spermatophyta</taxon>
        <taxon>Magnoliopsida</taxon>
        <taxon>Liliopsida</taxon>
        <taxon>Arecaceae</taxon>
        <taxon>Arecoideae</taxon>
        <taxon>Cocoseae</taxon>
        <taxon>Elaeidinae</taxon>
        <taxon>Elaeis</taxon>
    </lineage>
</organism>
<dbReference type="KEGG" id="egu:105057064"/>
<gene>
    <name evidence="3" type="primary">LOC105057064</name>
</gene>
<dbReference type="Pfam" id="PF00561">
    <property type="entry name" value="Abhydrolase_1"/>
    <property type="match status" value="1"/>
</dbReference>
<evidence type="ECO:0000259" key="1">
    <source>
        <dbReference type="Pfam" id="PF00561"/>
    </source>
</evidence>
<dbReference type="GeneID" id="105057064"/>
<evidence type="ECO:0000313" key="3">
    <source>
        <dbReference type="RefSeq" id="XP_019710425.1"/>
    </source>
</evidence>